<gene>
    <name evidence="2" type="ORF">ACFFH7_00620</name>
</gene>
<comment type="caution">
    <text evidence="2">The sequence shown here is derived from an EMBL/GenBank/DDBJ whole genome shotgun (WGS) entry which is preliminary data.</text>
</comment>
<dbReference type="Proteomes" id="UP001589810">
    <property type="component" value="Unassembled WGS sequence"/>
</dbReference>
<protein>
    <submittedName>
        <fullName evidence="2">DUF6297 family protein</fullName>
    </submittedName>
</protein>
<dbReference type="RefSeq" id="WP_273938730.1">
    <property type="nucleotide sequence ID" value="NZ_CP097263.1"/>
</dbReference>
<evidence type="ECO:0000313" key="3">
    <source>
        <dbReference type="Proteomes" id="UP001589810"/>
    </source>
</evidence>
<evidence type="ECO:0000256" key="1">
    <source>
        <dbReference type="SAM" id="Phobius"/>
    </source>
</evidence>
<keyword evidence="1" id="KW-0472">Membrane</keyword>
<feature type="transmembrane region" description="Helical" evidence="1">
    <location>
        <begin position="397"/>
        <end position="414"/>
    </location>
</feature>
<evidence type="ECO:0000313" key="2">
    <source>
        <dbReference type="EMBL" id="MFC0539959.1"/>
    </source>
</evidence>
<feature type="transmembrane region" description="Helical" evidence="1">
    <location>
        <begin position="215"/>
        <end position="234"/>
    </location>
</feature>
<feature type="transmembrane region" description="Helical" evidence="1">
    <location>
        <begin position="307"/>
        <end position="329"/>
    </location>
</feature>
<feature type="transmembrane region" description="Helical" evidence="1">
    <location>
        <begin position="73"/>
        <end position="100"/>
    </location>
</feature>
<feature type="transmembrane region" description="Helical" evidence="1">
    <location>
        <begin position="121"/>
        <end position="144"/>
    </location>
</feature>
<proteinExistence type="predicted"/>
<reference evidence="2 3" key="1">
    <citation type="submission" date="2024-09" db="EMBL/GenBank/DDBJ databases">
        <authorList>
            <person name="Sun Q."/>
            <person name="Mori K."/>
        </authorList>
    </citation>
    <scope>NUCLEOTIDE SEQUENCE [LARGE SCALE GENOMIC DNA]</scope>
    <source>
        <strain evidence="2 3">TBRC 1432</strain>
    </source>
</reference>
<dbReference type="InterPro" id="IPR046264">
    <property type="entry name" value="DUF6297"/>
</dbReference>
<organism evidence="2 3">
    <name type="scientific">Kutzneria chonburiensis</name>
    <dbReference type="NCBI Taxonomy" id="1483604"/>
    <lineage>
        <taxon>Bacteria</taxon>
        <taxon>Bacillati</taxon>
        <taxon>Actinomycetota</taxon>
        <taxon>Actinomycetes</taxon>
        <taxon>Pseudonocardiales</taxon>
        <taxon>Pseudonocardiaceae</taxon>
        <taxon>Kutzneria</taxon>
    </lineage>
</organism>
<keyword evidence="1" id="KW-0812">Transmembrane</keyword>
<name>A0ABV6MI41_9PSEU</name>
<feature type="transmembrane region" description="Helical" evidence="1">
    <location>
        <begin position="183"/>
        <end position="203"/>
    </location>
</feature>
<feature type="transmembrane region" description="Helical" evidence="1">
    <location>
        <begin position="150"/>
        <end position="171"/>
    </location>
</feature>
<sequence length="462" mass="47817">MTAVTAGRVRSELRAMRRRRKPWSFFRRLYDLSDTALYVGMAGGLVTEAVIKTRAVPALSVPPVPHAAASESWMALALAVAAVAAFGQALLAVGPIWAGAAAQTWILASPVDRRSALLPTYVRTLVIAGIGGALLAGGLTAIYPPWLVNLPVTGVLGFEFGVALASLTAGAQRSARELRQFRIGFGVLLGVAVVMGGVVALQLDVPALFVPIDRVPLPAIGFVVAALAVGYTSLSRLHRGALSAGTDLVQAAAVSSAWLDLSLVSAALMLRRARRIGRVRSVRLRGSRALAFVLADVARLRRYPAAIAVWAALLPVPFFAAVSLPPIAVGPVQLLAAYLAADRLAGGLRTIAGSAALRRSLGGTDASLKVIHLVLPAVGAIVWCALTSFALPLAPSVTVVISAAGAVLVVYAMATRPPMDYGGGSAIFETGFGAVPVHLIRQLLRGPALLVGLAALQLIAAH</sequence>
<keyword evidence="3" id="KW-1185">Reference proteome</keyword>
<keyword evidence="1" id="KW-1133">Transmembrane helix</keyword>
<dbReference type="Pfam" id="PF19814">
    <property type="entry name" value="DUF6297"/>
    <property type="match status" value="1"/>
</dbReference>
<dbReference type="EMBL" id="JBHLUD010000001">
    <property type="protein sequence ID" value="MFC0539959.1"/>
    <property type="molecule type" value="Genomic_DNA"/>
</dbReference>
<accession>A0ABV6MI41</accession>